<gene>
    <name evidence="1" type="ORF">DW747_04465</name>
</gene>
<proteinExistence type="predicted"/>
<comment type="caution">
    <text evidence="1">The sequence shown here is derived from an EMBL/GenBank/DDBJ whole genome shotgun (WGS) entry which is preliminary data.</text>
</comment>
<sequence>MGDFDFSYKLPSNFDRRVCQYLQQMKKSNVADSFKKCIYEYDDVGLAYYAGLHGDNWNKKAIDITFEGSSADITCLKDNKLIFETALEKALKPSESGFLVRDMYFFPNDVLDDMPETNEDRLNADIEVAKVVLSDLIQIGERVCLNYSFNESSTENSINDYYRDMLSIKGYKEVKDQTRHGISVNGKDAAEVDILLSRNGKEIAIFEGLKLDCVNQSYISTHIDKAIVNYNSLGTATFIVSYVSTADFEFFWKRYSAYLETYKFPIEVKRKYEELTYPNASTRVASIILSKDGYDFPTYFIALKIS</sequence>
<dbReference type="EMBL" id="QVFD01000003">
    <property type="protein sequence ID" value="RGC49212.1"/>
    <property type="molecule type" value="Genomic_DNA"/>
</dbReference>
<dbReference type="AlphaFoldDB" id="A0A3E2XNC9"/>
<dbReference type="Proteomes" id="UP000261231">
    <property type="component" value="Unassembled WGS sequence"/>
</dbReference>
<organism evidence="1 2">
    <name type="scientific">Coprococcus catus</name>
    <dbReference type="NCBI Taxonomy" id="116085"/>
    <lineage>
        <taxon>Bacteria</taxon>
        <taxon>Bacillati</taxon>
        <taxon>Bacillota</taxon>
        <taxon>Clostridia</taxon>
        <taxon>Lachnospirales</taxon>
        <taxon>Lachnospiraceae</taxon>
        <taxon>Coprococcus</taxon>
    </lineage>
</organism>
<dbReference type="OrthoDB" id="1551470at2"/>
<evidence type="ECO:0000313" key="1">
    <source>
        <dbReference type="EMBL" id="RGC49212.1"/>
    </source>
</evidence>
<accession>A0A3E2XNC9</accession>
<protein>
    <submittedName>
        <fullName evidence="1">Uncharacterized protein</fullName>
    </submittedName>
</protein>
<keyword evidence="2" id="KW-1185">Reference proteome</keyword>
<dbReference type="RefSeq" id="WP_117539106.1">
    <property type="nucleotide sequence ID" value="NZ_QVFD01000003.1"/>
</dbReference>
<name>A0A3E2XNC9_9FIRM</name>
<evidence type="ECO:0000313" key="2">
    <source>
        <dbReference type="Proteomes" id="UP000261231"/>
    </source>
</evidence>
<reference evidence="1 2" key="1">
    <citation type="submission" date="2018-08" db="EMBL/GenBank/DDBJ databases">
        <title>A genome reference for cultivated species of the human gut microbiota.</title>
        <authorList>
            <person name="Zou Y."/>
            <person name="Xue W."/>
            <person name="Luo G."/>
        </authorList>
    </citation>
    <scope>NUCLEOTIDE SEQUENCE [LARGE SCALE GENOMIC DNA]</scope>
    <source>
        <strain evidence="1 2">AM28-39</strain>
    </source>
</reference>